<dbReference type="SUPFAM" id="SSF63829">
    <property type="entry name" value="Calcium-dependent phosphotriesterase"/>
    <property type="match status" value="1"/>
</dbReference>
<dbReference type="EMBL" id="JBEFKJ010000016">
    <property type="protein sequence ID" value="KAL2041611.1"/>
    <property type="molecule type" value="Genomic_DNA"/>
</dbReference>
<organism evidence="1 2">
    <name type="scientific">Stereocaulon virgatum</name>
    <dbReference type="NCBI Taxonomy" id="373712"/>
    <lineage>
        <taxon>Eukaryota</taxon>
        <taxon>Fungi</taxon>
        <taxon>Dikarya</taxon>
        <taxon>Ascomycota</taxon>
        <taxon>Pezizomycotina</taxon>
        <taxon>Lecanoromycetes</taxon>
        <taxon>OSLEUM clade</taxon>
        <taxon>Lecanoromycetidae</taxon>
        <taxon>Lecanorales</taxon>
        <taxon>Lecanorineae</taxon>
        <taxon>Stereocaulaceae</taxon>
        <taxon>Stereocaulon</taxon>
    </lineage>
</organism>
<comment type="caution">
    <text evidence="1">The sequence shown here is derived from an EMBL/GenBank/DDBJ whole genome shotgun (WGS) entry which is preliminary data.</text>
</comment>
<dbReference type="Proteomes" id="UP001590950">
    <property type="component" value="Unassembled WGS sequence"/>
</dbReference>
<reference evidence="1 2" key="1">
    <citation type="submission" date="2024-09" db="EMBL/GenBank/DDBJ databases">
        <title>Rethinking Asexuality: The Enigmatic Case of Functional Sexual Genes in Lepraria (Stereocaulaceae).</title>
        <authorList>
            <person name="Doellman M."/>
            <person name="Sun Y."/>
            <person name="Barcenas-Pena A."/>
            <person name="Lumbsch H.T."/>
            <person name="Grewe F."/>
        </authorList>
    </citation>
    <scope>NUCLEOTIDE SEQUENCE [LARGE SCALE GENOMIC DNA]</scope>
    <source>
        <strain evidence="1 2">Mercado 3170</strain>
    </source>
</reference>
<proteinExistence type="predicted"/>
<name>A0ABR4A9N3_9LECA</name>
<protein>
    <submittedName>
        <fullName evidence="1">Uncharacterized protein</fullName>
    </submittedName>
</protein>
<evidence type="ECO:0000313" key="1">
    <source>
        <dbReference type="EMBL" id="KAL2041611.1"/>
    </source>
</evidence>
<sequence>MSAHMVAALAFNPNPNIGLLAASYLDGKLVRLNSFSDQELESFRAGCQTLAASSDGRLLAGGAGGGII</sequence>
<gene>
    <name evidence="1" type="ORF">N7G274_005395</name>
</gene>
<keyword evidence="2" id="KW-1185">Reference proteome</keyword>
<accession>A0ABR4A9N3</accession>
<evidence type="ECO:0000313" key="2">
    <source>
        <dbReference type="Proteomes" id="UP001590950"/>
    </source>
</evidence>